<evidence type="ECO:0000256" key="4">
    <source>
        <dbReference type="SAM" id="Phobius"/>
    </source>
</evidence>
<dbReference type="Pfam" id="PF01522">
    <property type="entry name" value="Polysacc_deac_1"/>
    <property type="match status" value="1"/>
</dbReference>
<evidence type="ECO:0000313" key="7">
    <source>
        <dbReference type="Proteomes" id="UP001549104"/>
    </source>
</evidence>
<reference evidence="6 7" key="1">
    <citation type="submission" date="2024-06" db="EMBL/GenBank/DDBJ databases">
        <title>Sorghum-associated microbial communities from plants grown in Nebraska, USA.</title>
        <authorList>
            <person name="Schachtman D."/>
        </authorList>
    </citation>
    <scope>NUCLEOTIDE SEQUENCE [LARGE SCALE GENOMIC DNA]</scope>
    <source>
        <strain evidence="6 7">1288</strain>
    </source>
</reference>
<comment type="caution">
    <text evidence="6">The sequence shown here is derived from an EMBL/GenBank/DDBJ whole genome shotgun (WGS) entry which is preliminary data.</text>
</comment>
<organism evidence="6 7">
    <name type="scientific">Sporosarcina psychrophila</name>
    <name type="common">Bacillus psychrophilus</name>
    <dbReference type="NCBI Taxonomy" id="1476"/>
    <lineage>
        <taxon>Bacteria</taxon>
        <taxon>Bacillati</taxon>
        <taxon>Bacillota</taxon>
        <taxon>Bacilli</taxon>
        <taxon>Bacillales</taxon>
        <taxon>Caryophanaceae</taxon>
        <taxon>Sporosarcina</taxon>
    </lineage>
</organism>
<sequence>MKNMHRKRRSSWIDITFSIAIIALTVSAIYLISQTTKNEASSLPEKNKASTSVVIDTIDSHYPGIKIITETSNDTYIPFAIQYPQSLHSPFNEAISKYITTAKQNYLTTMAENKKNGSKFTGELNISFETLSHYSGNYSFVLVNSSSTGGANGTTDIRSFHLNPETGETFTIADLFGRDPKNLEQLSTLAREAIYNDPLLADHVFPEEVHLQTEPIWANFDNFAITDESLILYFDEYELAAGAAGPPIIVIPVSDINSLLSEKFQLVVEDTDENTITKDPVKEENPATPPNDTESSTNQGNNDSDTSEDETEGSTEEVDDGIKQIALTFDDGPDPKVTIQILETLNKYDAKATFFMLGSRVEYYPEIAKKVQEAGHELGNHTWNHPDLTKANVEKVRSEINETSSIIENVTGQKVTAFRPPYGAVNKTVRSQTNLPVVLWDVDTLDWKHRDPDKLLAHVKGATKDGSIILMHDIHQSTADGLDAVLAYLQSEGYTFVKFSELQ</sequence>
<dbReference type="SUPFAM" id="SSF88713">
    <property type="entry name" value="Glycoside hydrolase/deacetylase"/>
    <property type="match status" value="1"/>
</dbReference>
<name>A0ABV2KC79_SPOPS</name>
<feature type="transmembrane region" description="Helical" evidence="4">
    <location>
        <begin position="12"/>
        <end position="32"/>
    </location>
</feature>
<feature type="compositionally biased region" description="Polar residues" evidence="3">
    <location>
        <begin position="290"/>
        <end position="302"/>
    </location>
</feature>
<keyword evidence="7" id="KW-1185">Reference proteome</keyword>
<protein>
    <submittedName>
        <fullName evidence="6">Peptidoglycan/xylan/chitin deacetylase (PgdA/CDA1 family)</fullName>
    </submittedName>
</protein>
<keyword evidence="4" id="KW-1133">Transmembrane helix</keyword>
<evidence type="ECO:0000256" key="3">
    <source>
        <dbReference type="SAM" id="MobiDB-lite"/>
    </source>
</evidence>
<dbReference type="Pfam" id="PF11738">
    <property type="entry name" value="DUF3298"/>
    <property type="match status" value="1"/>
</dbReference>
<keyword evidence="4" id="KW-0812">Transmembrane</keyword>
<keyword evidence="1" id="KW-0479">Metal-binding</keyword>
<dbReference type="EMBL" id="JBEPME010000006">
    <property type="protein sequence ID" value="MET3658678.1"/>
    <property type="molecule type" value="Genomic_DNA"/>
</dbReference>
<dbReference type="Gene3D" id="3.20.20.370">
    <property type="entry name" value="Glycoside hydrolase/deacetylase"/>
    <property type="match status" value="1"/>
</dbReference>
<dbReference type="RefSeq" id="WP_354314364.1">
    <property type="nucleotide sequence ID" value="NZ_JBEPME010000006.1"/>
</dbReference>
<feature type="domain" description="NodB homology" evidence="5">
    <location>
        <begin position="323"/>
        <end position="497"/>
    </location>
</feature>
<evidence type="ECO:0000256" key="2">
    <source>
        <dbReference type="ARBA" id="ARBA00022801"/>
    </source>
</evidence>
<dbReference type="InterPro" id="IPR002509">
    <property type="entry name" value="NODB_dom"/>
</dbReference>
<proteinExistence type="predicted"/>
<dbReference type="PANTHER" id="PTHR10587:SF133">
    <property type="entry name" value="CHITIN DEACETYLASE 1-RELATED"/>
    <property type="match status" value="1"/>
</dbReference>
<evidence type="ECO:0000256" key="1">
    <source>
        <dbReference type="ARBA" id="ARBA00022723"/>
    </source>
</evidence>
<evidence type="ECO:0000259" key="5">
    <source>
        <dbReference type="PROSITE" id="PS51677"/>
    </source>
</evidence>
<keyword evidence="2" id="KW-0378">Hydrolase</keyword>
<dbReference type="Proteomes" id="UP001549104">
    <property type="component" value="Unassembled WGS sequence"/>
</dbReference>
<dbReference type="InterPro" id="IPR011330">
    <property type="entry name" value="Glyco_hydro/deAcase_b/a-brl"/>
</dbReference>
<dbReference type="InterPro" id="IPR050248">
    <property type="entry name" value="Polysacc_deacetylase_ArnD"/>
</dbReference>
<keyword evidence="4" id="KW-0472">Membrane</keyword>
<accession>A0ABV2KC79</accession>
<feature type="region of interest" description="Disordered" evidence="3">
    <location>
        <begin position="271"/>
        <end position="318"/>
    </location>
</feature>
<gene>
    <name evidence="6" type="ORF">ABIC55_003796</name>
</gene>
<dbReference type="PROSITE" id="PS51677">
    <property type="entry name" value="NODB"/>
    <property type="match status" value="1"/>
</dbReference>
<dbReference type="PANTHER" id="PTHR10587">
    <property type="entry name" value="GLYCOSYL TRANSFERASE-RELATED"/>
    <property type="match status" value="1"/>
</dbReference>
<feature type="compositionally biased region" description="Basic and acidic residues" evidence="3">
    <location>
        <begin position="275"/>
        <end position="285"/>
    </location>
</feature>
<dbReference type="Gene3D" id="3.30.565.40">
    <property type="entry name" value="Fervidobacterium nodosum Rt17-B1 like"/>
    <property type="match status" value="1"/>
</dbReference>
<dbReference type="InterPro" id="IPR021729">
    <property type="entry name" value="DUF3298"/>
</dbReference>
<feature type="compositionally biased region" description="Acidic residues" evidence="3">
    <location>
        <begin position="305"/>
        <end position="318"/>
    </location>
</feature>
<dbReference type="InterPro" id="IPR037126">
    <property type="entry name" value="PdaC/RsiV-like_sf"/>
</dbReference>
<evidence type="ECO:0000313" key="6">
    <source>
        <dbReference type="EMBL" id="MET3658678.1"/>
    </source>
</evidence>
<dbReference type="Gene3D" id="3.90.640.20">
    <property type="entry name" value="Heat-shock cognate protein, ATPase"/>
    <property type="match status" value="1"/>
</dbReference>